<evidence type="ECO:0000259" key="2">
    <source>
        <dbReference type="PROSITE" id="PS50405"/>
    </source>
</evidence>
<dbReference type="RefSeq" id="WP_144358422.1">
    <property type="nucleotide sequence ID" value="NZ_VMNH01000007.1"/>
</dbReference>
<dbReference type="InterPro" id="IPR004045">
    <property type="entry name" value="Glutathione_S-Trfase_N"/>
</dbReference>
<reference evidence="3 4" key="1">
    <citation type="submission" date="2019-07" db="EMBL/GenBank/DDBJ databases">
        <title>The pathways for chlorine oxyanion respiration interact through the shared metabolite chlorate.</title>
        <authorList>
            <person name="Barnum T.P."/>
            <person name="Cheng Y."/>
            <person name="Hill K.A."/>
            <person name="Lucas L.N."/>
            <person name="Carlson H.K."/>
            <person name="Coates J.D."/>
        </authorList>
    </citation>
    <scope>NUCLEOTIDE SEQUENCE [LARGE SCALE GENOMIC DNA]</scope>
    <source>
        <strain evidence="3 4">BK-1</strain>
    </source>
</reference>
<dbReference type="PROSITE" id="PS50404">
    <property type="entry name" value="GST_NTER"/>
    <property type="match status" value="1"/>
</dbReference>
<dbReference type="Gene3D" id="3.40.30.10">
    <property type="entry name" value="Glutaredoxin"/>
    <property type="match status" value="1"/>
</dbReference>
<dbReference type="InterPro" id="IPR010987">
    <property type="entry name" value="Glutathione-S-Trfase_C-like"/>
</dbReference>
<feature type="domain" description="GST C-terminal" evidence="2">
    <location>
        <begin position="88"/>
        <end position="208"/>
    </location>
</feature>
<dbReference type="InterPro" id="IPR040079">
    <property type="entry name" value="Glutathione_S-Trfase"/>
</dbReference>
<dbReference type="SFLD" id="SFLDS00019">
    <property type="entry name" value="Glutathione_Transferase_(cytos"/>
    <property type="match status" value="1"/>
</dbReference>
<dbReference type="GO" id="GO:0016740">
    <property type="term" value="F:transferase activity"/>
    <property type="evidence" value="ECO:0007669"/>
    <property type="project" value="UniProtKB-KW"/>
</dbReference>
<protein>
    <submittedName>
        <fullName evidence="3">Glutathione S-transferase</fullName>
    </submittedName>
</protein>
<proteinExistence type="predicted"/>
<dbReference type="EMBL" id="VMNH01000007">
    <property type="protein sequence ID" value="TVO75842.1"/>
    <property type="molecule type" value="Genomic_DNA"/>
</dbReference>
<dbReference type="Pfam" id="PF13410">
    <property type="entry name" value="GST_C_2"/>
    <property type="match status" value="1"/>
</dbReference>
<dbReference type="PANTHER" id="PTHR43968:SF6">
    <property type="entry name" value="GLUTATHIONE S-TRANSFERASE OMEGA"/>
    <property type="match status" value="1"/>
</dbReference>
<dbReference type="SUPFAM" id="SSF52833">
    <property type="entry name" value="Thioredoxin-like"/>
    <property type="match status" value="1"/>
</dbReference>
<gene>
    <name evidence="3" type="ORF">FHP88_07535</name>
</gene>
<dbReference type="CDD" id="cd03196">
    <property type="entry name" value="GST_C_5"/>
    <property type="match status" value="1"/>
</dbReference>
<dbReference type="Gene3D" id="1.20.1050.10">
    <property type="match status" value="1"/>
</dbReference>
<keyword evidence="4" id="KW-1185">Reference proteome</keyword>
<dbReference type="InterPro" id="IPR050983">
    <property type="entry name" value="GST_Omega/HSP26"/>
</dbReference>
<feature type="domain" description="GST N-terminal" evidence="1">
    <location>
        <begin position="4"/>
        <end position="83"/>
    </location>
</feature>
<evidence type="ECO:0000313" key="4">
    <source>
        <dbReference type="Proteomes" id="UP000316649"/>
    </source>
</evidence>
<comment type="caution">
    <text evidence="3">The sequence shown here is derived from an EMBL/GenBank/DDBJ whole genome shotgun (WGS) entry which is preliminary data.</text>
</comment>
<name>A0A557SES1_9GAMM</name>
<organism evidence="3 4">
    <name type="scientific">Sedimenticola selenatireducens</name>
    <dbReference type="NCBI Taxonomy" id="191960"/>
    <lineage>
        <taxon>Bacteria</taxon>
        <taxon>Pseudomonadati</taxon>
        <taxon>Pseudomonadota</taxon>
        <taxon>Gammaproteobacteria</taxon>
        <taxon>Chromatiales</taxon>
        <taxon>Sedimenticolaceae</taxon>
        <taxon>Sedimenticola</taxon>
    </lineage>
</organism>
<dbReference type="GO" id="GO:0005737">
    <property type="term" value="C:cytoplasm"/>
    <property type="evidence" value="ECO:0007669"/>
    <property type="project" value="TreeGrafter"/>
</dbReference>
<dbReference type="Proteomes" id="UP000316649">
    <property type="component" value="Unassembled WGS sequence"/>
</dbReference>
<dbReference type="InterPro" id="IPR036249">
    <property type="entry name" value="Thioredoxin-like_sf"/>
</dbReference>
<dbReference type="PANTHER" id="PTHR43968">
    <property type="match status" value="1"/>
</dbReference>
<dbReference type="Pfam" id="PF13417">
    <property type="entry name" value="GST_N_3"/>
    <property type="match status" value="1"/>
</dbReference>
<dbReference type="InterPro" id="IPR036282">
    <property type="entry name" value="Glutathione-S-Trfase_C_sf"/>
</dbReference>
<dbReference type="AlphaFoldDB" id="A0A557SES1"/>
<dbReference type="SUPFAM" id="SSF47616">
    <property type="entry name" value="GST C-terminal domain-like"/>
    <property type="match status" value="1"/>
</dbReference>
<sequence>MNCKLPILYSFRRCPYAIRARLAIASSGQLTILREVFLKDRPEEFIRCSPKASVPVLQLNGGAIIDESLDIIEWALEQNDPDNWLPRSPGERAITNQLIEENDVQFKPLLDRYKYSIGYPEKTEQVYRLEGEYFLRQLEQRLSQSRYLISPRATLADMAIFPFIRQFAGVDSKWFNEAPYPHLRIWLQQWQASPIFQSIMVKYPQWKPEDSPTVFP</sequence>
<keyword evidence="3" id="KW-0808">Transferase</keyword>
<evidence type="ECO:0000313" key="3">
    <source>
        <dbReference type="EMBL" id="TVO75842.1"/>
    </source>
</evidence>
<dbReference type="OrthoDB" id="8772754at2"/>
<dbReference type="PROSITE" id="PS50405">
    <property type="entry name" value="GST_CTER"/>
    <property type="match status" value="1"/>
</dbReference>
<evidence type="ECO:0000259" key="1">
    <source>
        <dbReference type="PROSITE" id="PS50404"/>
    </source>
</evidence>
<accession>A0A557SES1</accession>